<dbReference type="EMBL" id="JBHSZP010000018">
    <property type="protein sequence ID" value="MFC7090116.1"/>
    <property type="molecule type" value="Genomic_DNA"/>
</dbReference>
<reference evidence="2" key="1">
    <citation type="journal article" date="2019" name="Int. J. Syst. Evol. Microbiol.">
        <title>The Global Catalogue of Microorganisms (GCM) 10K type strain sequencing project: providing services to taxonomists for standard genome sequencing and annotation.</title>
        <authorList>
            <consortium name="The Broad Institute Genomics Platform"/>
            <consortium name="The Broad Institute Genome Sequencing Center for Infectious Disease"/>
            <person name="Wu L."/>
            <person name="Ma J."/>
        </authorList>
    </citation>
    <scope>NUCLEOTIDE SEQUENCE [LARGE SCALE GENOMIC DNA]</scope>
    <source>
        <strain evidence="2">CGMCC 1.13666</strain>
    </source>
</reference>
<sequence>MSDMLKTHGLDKMQNERLELALQNSLQKAQQGDYQAYLLATLVQSNVLLVDRLKQLEARLDKMEGRGNGR</sequence>
<dbReference type="Proteomes" id="UP001596411">
    <property type="component" value="Unassembled WGS sequence"/>
</dbReference>
<dbReference type="RefSeq" id="WP_346063586.1">
    <property type="nucleotide sequence ID" value="NZ_BAAADR010000018.1"/>
</dbReference>
<gene>
    <name evidence="1" type="ORF">ACFQH5_11225</name>
</gene>
<proteinExistence type="predicted"/>
<name>A0ABW2F123_9GAMM</name>
<accession>A0ABW2F123</accession>
<evidence type="ECO:0000313" key="2">
    <source>
        <dbReference type="Proteomes" id="UP001596411"/>
    </source>
</evidence>
<organism evidence="1 2">
    <name type="scientific">Halomonas salifodinae</name>
    <dbReference type="NCBI Taxonomy" id="438745"/>
    <lineage>
        <taxon>Bacteria</taxon>
        <taxon>Pseudomonadati</taxon>
        <taxon>Pseudomonadota</taxon>
        <taxon>Gammaproteobacteria</taxon>
        <taxon>Oceanospirillales</taxon>
        <taxon>Halomonadaceae</taxon>
        <taxon>Halomonas</taxon>
    </lineage>
</organism>
<protein>
    <submittedName>
        <fullName evidence="1">Uncharacterized protein</fullName>
    </submittedName>
</protein>
<keyword evidence="2" id="KW-1185">Reference proteome</keyword>
<comment type="caution">
    <text evidence="1">The sequence shown here is derived from an EMBL/GenBank/DDBJ whole genome shotgun (WGS) entry which is preliminary data.</text>
</comment>
<evidence type="ECO:0000313" key="1">
    <source>
        <dbReference type="EMBL" id="MFC7090116.1"/>
    </source>
</evidence>